<dbReference type="Proteomes" id="UP000464674">
    <property type="component" value="Chromosome"/>
</dbReference>
<dbReference type="AlphaFoldDB" id="A0A857FM62"/>
<protein>
    <submittedName>
        <fullName evidence="1">Uncharacterized protein</fullName>
    </submittedName>
</protein>
<dbReference type="RefSeq" id="WP_159261724.1">
    <property type="nucleotide sequence ID" value="NZ_CP041348.1"/>
</dbReference>
<evidence type="ECO:0000313" key="1">
    <source>
        <dbReference type="EMBL" id="QHC35255.1"/>
    </source>
</evidence>
<name>A0A857FM62_KOMXY</name>
<organism evidence="1 2">
    <name type="scientific">Komagataeibacter xylinus</name>
    <name type="common">Gluconacetobacter xylinus</name>
    <dbReference type="NCBI Taxonomy" id="28448"/>
    <lineage>
        <taxon>Bacteria</taxon>
        <taxon>Pseudomonadati</taxon>
        <taxon>Pseudomonadota</taxon>
        <taxon>Alphaproteobacteria</taxon>
        <taxon>Acetobacterales</taxon>
        <taxon>Acetobacteraceae</taxon>
        <taxon>Komagataeibacter</taxon>
    </lineage>
</organism>
<sequence>MRANERMLRALARVSAFTTLRVARRFAPVLGAGILREGGCVYLAYCRARTALPAGLSGLDETGRECWVNSVYVEDWYRTHVLLAALMLSDAVFALWEKQQDRRDGLVCMISKSRMAASTRQAVVWKMHRHRHRHRHRPGHDWLAEDLSGYDDAVLELTSRADIAFVKERLCLRA</sequence>
<dbReference type="OrthoDB" id="1075158at2"/>
<dbReference type="EMBL" id="CP041348">
    <property type="protein sequence ID" value="QHC35255.1"/>
    <property type="molecule type" value="Genomic_DNA"/>
</dbReference>
<accession>A0A857FM62</accession>
<gene>
    <name evidence="1" type="ORF">FMA36_06875</name>
</gene>
<reference evidence="1 2" key="1">
    <citation type="journal article" date="2020" name="Carbohydr. Polym.">
        <title>Characterization and optimization of production of bacterial cellulose from strain CGMCC 17276 based on whole-genome analysis.</title>
        <authorList>
            <person name="Lu T."/>
            <person name="Gao H."/>
            <person name="Liao B."/>
            <person name="Wu J."/>
            <person name="Zhang W."/>
            <person name="Huang J."/>
            <person name="Liu M."/>
            <person name="Huang J."/>
            <person name="Chang Z."/>
            <person name="Jin M."/>
            <person name="Yi Z."/>
            <person name="Jiang D."/>
        </authorList>
    </citation>
    <scope>NUCLEOTIDE SEQUENCE [LARGE SCALE GENOMIC DNA]</scope>
    <source>
        <strain evidence="1 2">CGMCC 17276</strain>
    </source>
</reference>
<proteinExistence type="predicted"/>
<evidence type="ECO:0000313" key="2">
    <source>
        <dbReference type="Proteomes" id="UP000464674"/>
    </source>
</evidence>